<feature type="region of interest" description="Disordered" evidence="1">
    <location>
        <begin position="1"/>
        <end position="38"/>
    </location>
</feature>
<feature type="non-terminal residue" evidence="2">
    <location>
        <position position="69"/>
    </location>
</feature>
<evidence type="ECO:0000313" key="2">
    <source>
        <dbReference type="EMBL" id="KAG5278837.1"/>
    </source>
</evidence>
<feature type="compositionally biased region" description="Basic residues" evidence="1">
    <location>
        <begin position="22"/>
        <end position="32"/>
    </location>
</feature>
<dbReference type="AlphaFoldDB" id="A0AAV6GYA9"/>
<protein>
    <submittedName>
        <fullName evidence="2">Uncharacterized protein</fullName>
    </submittedName>
</protein>
<accession>A0AAV6GYA9</accession>
<gene>
    <name evidence="2" type="ORF">AALO_G00103270</name>
</gene>
<dbReference type="EMBL" id="JADWDJ010000007">
    <property type="protein sequence ID" value="KAG5278837.1"/>
    <property type="molecule type" value="Genomic_DNA"/>
</dbReference>
<keyword evidence="3" id="KW-1185">Reference proteome</keyword>
<comment type="caution">
    <text evidence="2">The sequence shown here is derived from an EMBL/GenBank/DDBJ whole genome shotgun (WGS) entry which is preliminary data.</text>
</comment>
<sequence>MAMWMGSAPELSGTLTDAPKSTRARRVSRKPPRAASCAGVTPKRSWMLGSAPCSNSRHATFVFPIIMTC</sequence>
<proteinExistence type="predicted"/>
<reference evidence="2" key="1">
    <citation type="submission" date="2020-10" db="EMBL/GenBank/DDBJ databases">
        <title>Chromosome-scale genome assembly of the Allis shad, Alosa alosa.</title>
        <authorList>
            <person name="Margot Z."/>
            <person name="Christophe K."/>
            <person name="Cabau C."/>
            <person name="Louis A."/>
            <person name="Berthelot C."/>
            <person name="Parey E."/>
            <person name="Roest Crollius H."/>
            <person name="Montfort J."/>
            <person name="Robinson-Rechavi M."/>
            <person name="Bucao C."/>
            <person name="Bouchez O."/>
            <person name="Gislard M."/>
            <person name="Lluch J."/>
            <person name="Milhes M."/>
            <person name="Lampietro C."/>
            <person name="Lopez Roques C."/>
            <person name="Donnadieu C."/>
            <person name="Braasch I."/>
            <person name="Desvignes T."/>
            <person name="Postlethwait J."/>
            <person name="Bobe J."/>
            <person name="Guiguen Y."/>
        </authorList>
    </citation>
    <scope>NUCLEOTIDE SEQUENCE</scope>
    <source>
        <strain evidence="2">M-15738</strain>
        <tissue evidence="2">Blood</tissue>
    </source>
</reference>
<organism evidence="2 3">
    <name type="scientific">Alosa alosa</name>
    <name type="common">allis shad</name>
    <dbReference type="NCBI Taxonomy" id="278164"/>
    <lineage>
        <taxon>Eukaryota</taxon>
        <taxon>Metazoa</taxon>
        <taxon>Chordata</taxon>
        <taxon>Craniata</taxon>
        <taxon>Vertebrata</taxon>
        <taxon>Euteleostomi</taxon>
        <taxon>Actinopterygii</taxon>
        <taxon>Neopterygii</taxon>
        <taxon>Teleostei</taxon>
        <taxon>Clupei</taxon>
        <taxon>Clupeiformes</taxon>
        <taxon>Clupeoidei</taxon>
        <taxon>Clupeidae</taxon>
        <taxon>Alosa</taxon>
    </lineage>
</organism>
<dbReference type="Proteomes" id="UP000823561">
    <property type="component" value="Chromosome 7"/>
</dbReference>
<evidence type="ECO:0000313" key="3">
    <source>
        <dbReference type="Proteomes" id="UP000823561"/>
    </source>
</evidence>
<evidence type="ECO:0000256" key="1">
    <source>
        <dbReference type="SAM" id="MobiDB-lite"/>
    </source>
</evidence>
<name>A0AAV6GYA9_9TELE</name>